<evidence type="ECO:0000313" key="2">
    <source>
        <dbReference type="EMBL" id="KAH8979095.1"/>
    </source>
</evidence>
<organism evidence="2 3">
    <name type="scientific">Lactarius akahatsu</name>
    <dbReference type="NCBI Taxonomy" id="416441"/>
    <lineage>
        <taxon>Eukaryota</taxon>
        <taxon>Fungi</taxon>
        <taxon>Dikarya</taxon>
        <taxon>Basidiomycota</taxon>
        <taxon>Agaricomycotina</taxon>
        <taxon>Agaricomycetes</taxon>
        <taxon>Russulales</taxon>
        <taxon>Russulaceae</taxon>
        <taxon>Lactarius</taxon>
    </lineage>
</organism>
<name>A0AAD4LAM8_9AGAM</name>
<gene>
    <name evidence="2" type="ORF">EDB92DRAFT_1821175</name>
</gene>
<protein>
    <submittedName>
        <fullName evidence="2">Uncharacterized protein</fullName>
    </submittedName>
</protein>
<sequence length="270" mass="30772">MLRWPNSISFPLPAPLNLVTLRPSDMGNFFSRWTHRYKRQSVLDVLPQRHRSFNYRLIPLFGLPLDAFAQVKVPCVARTILGERSKRSPGKDYATPSRSRKIEMDRSITIDSLHTPEQNSRDEELTEHCTPRERGKDSEIAACPVEYSVTMPPLPGKIRKTVLTMRERSPRALEPSDGLSQSWMRCDVPDTSEPCNALLKDFDDLDAPSGPGLKPWRQERTALVAQLCDGVVKGYQSRYIMQICCEGHILEWYLVGKRSSHGTTSESWLC</sequence>
<dbReference type="EMBL" id="JAKELL010000185">
    <property type="protein sequence ID" value="KAH8979095.1"/>
    <property type="molecule type" value="Genomic_DNA"/>
</dbReference>
<dbReference type="Proteomes" id="UP001201163">
    <property type="component" value="Unassembled WGS sequence"/>
</dbReference>
<accession>A0AAD4LAM8</accession>
<evidence type="ECO:0000313" key="3">
    <source>
        <dbReference type="Proteomes" id="UP001201163"/>
    </source>
</evidence>
<dbReference type="AlphaFoldDB" id="A0AAD4LAM8"/>
<comment type="caution">
    <text evidence="2">The sequence shown here is derived from an EMBL/GenBank/DDBJ whole genome shotgun (WGS) entry which is preliminary data.</text>
</comment>
<keyword evidence="3" id="KW-1185">Reference proteome</keyword>
<evidence type="ECO:0000256" key="1">
    <source>
        <dbReference type="SAM" id="MobiDB-lite"/>
    </source>
</evidence>
<proteinExistence type="predicted"/>
<feature type="region of interest" description="Disordered" evidence="1">
    <location>
        <begin position="110"/>
        <end position="136"/>
    </location>
</feature>
<reference evidence="2" key="1">
    <citation type="submission" date="2022-01" db="EMBL/GenBank/DDBJ databases">
        <title>Comparative genomics reveals a dynamic genome evolution in the ectomycorrhizal milk-cap (Lactarius) mushrooms.</title>
        <authorList>
            <consortium name="DOE Joint Genome Institute"/>
            <person name="Lebreton A."/>
            <person name="Tang N."/>
            <person name="Kuo A."/>
            <person name="LaButti K."/>
            <person name="Drula E."/>
            <person name="Barry K."/>
            <person name="Clum A."/>
            <person name="Lipzen A."/>
            <person name="Mousain D."/>
            <person name="Ng V."/>
            <person name="Wang R."/>
            <person name="Wang X."/>
            <person name="Dai Y."/>
            <person name="Henrissat B."/>
            <person name="Grigoriev I.V."/>
            <person name="Guerin-Laguette A."/>
            <person name="Yu F."/>
            <person name="Martin F.M."/>
        </authorList>
    </citation>
    <scope>NUCLEOTIDE SEQUENCE</scope>
    <source>
        <strain evidence="2">QP</strain>
    </source>
</reference>
<feature type="compositionally biased region" description="Basic and acidic residues" evidence="1">
    <location>
        <begin position="119"/>
        <end position="136"/>
    </location>
</feature>